<name>A0A816W741_9BILA</name>
<proteinExistence type="predicted"/>
<evidence type="ECO:0000313" key="1">
    <source>
        <dbReference type="EMBL" id="CAF2129478.1"/>
    </source>
</evidence>
<reference evidence="1" key="1">
    <citation type="submission" date="2021-02" db="EMBL/GenBank/DDBJ databases">
        <authorList>
            <person name="Nowell W R."/>
        </authorList>
    </citation>
    <scope>NUCLEOTIDE SEQUENCE</scope>
</reference>
<dbReference type="Proteomes" id="UP000663856">
    <property type="component" value="Unassembled WGS sequence"/>
</dbReference>
<evidence type="ECO:0000313" key="2">
    <source>
        <dbReference type="Proteomes" id="UP000663856"/>
    </source>
</evidence>
<sequence length="32" mass="3791">GSREECRRIWQMKEEAQNSTNFDDNNDCEVDA</sequence>
<organism evidence="1 2">
    <name type="scientific">Rotaria magnacalcarata</name>
    <dbReference type="NCBI Taxonomy" id="392030"/>
    <lineage>
        <taxon>Eukaryota</taxon>
        <taxon>Metazoa</taxon>
        <taxon>Spiralia</taxon>
        <taxon>Gnathifera</taxon>
        <taxon>Rotifera</taxon>
        <taxon>Eurotatoria</taxon>
        <taxon>Bdelloidea</taxon>
        <taxon>Philodinida</taxon>
        <taxon>Philodinidae</taxon>
        <taxon>Rotaria</taxon>
    </lineage>
</organism>
<comment type="caution">
    <text evidence="1">The sequence shown here is derived from an EMBL/GenBank/DDBJ whole genome shotgun (WGS) entry which is preliminary data.</text>
</comment>
<dbReference type="AlphaFoldDB" id="A0A816W741"/>
<gene>
    <name evidence="1" type="ORF">WKI299_LOCUS26035</name>
</gene>
<protein>
    <submittedName>
        <fullName evidence="1">Uncharacterized protein</fullName>
    </submittedName>
</protein>
<dbReference type="EMBL" id="CAJNRF010011220">
    <property type="protein sequence ID" value="CAF2129478.1"/>
    <property type="molecule type" value="Genomic_DNA"/>
</dbReference>
<feature type="non-terminal residue" evidence="1">
    <location>
        <position position="1"/>
    </location>
</feature>
<accession>A0A816W741</accession>